<sequence length="476" mass="53703">MWRRGRFQKSFTLLDIAIEGSRNHNQPQAMVGALRLKGTYEFAMGNFSAAIESLRLALDVYPDLNKQQDHWTWPPIAYLYGDMAGVMHATGDLSQADYYLKLALQSPETSGKIKQTLSVMAARVALDSGDRSRSLQMLQQAVELLPEISSPLERAFSQAQIGSIELMLGNLQEADTAINAASKVFISNNNLLWEQRAERILAQIRLAQKQPDAALRYLNSSAALAQRLSQYDDLARTYTLKAKLYADKGDYQNAYHSMLKNVDAAARAQQQLNNTQFLQYKAKLELQEQQKSKAQQQVHEASATQRQQLNRIYALVICLLLIIAALVIWIFGKSRGWNMVMNLSQSSDEQLAEHMLNNAKNAGYPLSILLLDIRHVRLSELPSLQDDIEKKLREQDRILHHSAEELLILLPYTSSKGSERVVAQLEPVLHRWHTAKVHMGVASLTQPDTLKTLLKRASVNQLNRSRNDDGLHSPAR</sequence>
<evidence type="ECO:0000256" key="1">
    <source>
        <dbReference type="ARBA" id="ARBA00004496"/>
    </source>
</evidence>
<evidence type="ECO:0000256" key="7">
    <source>
        <dbReference type="SAM" id="Phobius"/>
    </source>
</evidence>
<keyword evidence="6" id="KW-0175">Coiled coil</keyword>
<organism evidence="9 10">
    <name type="scientific">Shewanella dokdonensis</name>
    <dbReference type="NCBI Taxonomy" id="712036"/>
    <lineage>
        <taxon>Bacteria</taxon>
        <taxon>Pseudomonadati</taxon>
        <taxon>Pseudomonadota</taxon>
        <taxon>Gammaproteobacteria</taxon>
        <taxon>Alteromonadales</taxon>
        <taxon>Shewanellaceae</taxon>
        <taxon>Shewanella</taxon>
    </lineage>
</organism>
<feature type="transmembrane region" description="Helical" evidence="7">
    <location>
        <begin position="312"/>
        <end position="332"/>
    </location>
</feature>
<dbReference type="InterPro" id="IPR051476">
    <property type="entry name" value="Bac_ResReg_Asp_Phosphatase"/>
</dbReference>
<dbReference type="InterPro" id="IPR011990">
    <property type="entry name" value="TPR-like_helical_dom_sf"/>
</dbReference>
<keyword evidence="2" id="KW-0963">Cytoplasm</keyword>
<dbReference type="Gene3D" id="1.25.40.10">
    <property type="entry name" value="Tetratricopeptide repeat domain"/>
    <property type="match status" value="2"/>
</dbReference>
<dbReference type="InterPro" id="IPR000160">
    <property type="entry name" value="GGDEF_dom"/>
</dbReference>
<dbReference type="InterPro" id="IPR029787">
    <property type="entry name" value="Nucleotide_cyclase"/>
</dbReference>
<proteinExistence type="inferred from homology"/>
<evidence type="ECO:0000256" key="6">
    <source>
        <dbReference type="SAM" id="Coils"/>
    </source>
</evidence>
<keyword evidence="7" id="KW-0812">Transmembrane</keyword>
<keyword evidence="7" id="KW-1133">Transmembrane helix</keyword>
<reference evidence="9 10" key="1">
    <citation type="journal article" date="2012" name="Int. J. Syst. Evol. Microbiol.">
        <title>Shewanella dokdonensis sp. nov., isolated from seawater.</title>
        <authorList>
            <person name="Sung H.R."/>
            <person name="Yoon J.H."/>
            <person name="Ghim S.Y."/>
        </authorList>
    </citation>
    <scope>NUCLEOTIDE SEQUENCE [LARGE SCALE GENOMIC DNA]</scope>
    <source>
        <strain evidence="9 10">DSM 23626</strain>
    </source>
</reference>
<accession>A0ABX8DLW9</accession>
<keyword evidence="7" id="KW-0472">Membrane</keyword>
<dbReference type="InterPro" id="IPR019734">
    <property type="entry name" value="TPR_rpt"/>
</dbReference>
<dbReference type="PANTHER" id="PTHR46630">
    <property type="entry name" value="TETRATRICOPEPTIDE REPEAT PROTEIN 29"/>
    <property type="match status" value="1"/>
</dbReference>
<name>A0ABX8DLW9_9GAMM</name>
<comment type="subcellular location">
    <subcellularLocation>
        <location evidence="1">Cytoplasm</location>
    </subcellularLocation>
</comment>
<feature type="domain" description="GGDEF" evidence="8">
    <location>
        <begin position="364"/>
        <end position="476"/>
    </location>
</feature>
<gene>
    <name evidence="9" type="ORF">KHX94_07500</name>
</gene>
<evidence type="ECO:0000313" key="10">
    <source>
        <dbReference type="Proteomes" id="UP000676428"/>
    </source>
</evidence>
<evidence type="ECO:0000256" key="2">
    <source>
        <dbReference type="ARBA" id="ARBA00022490"/>
    </source>
</evidence>
<comment type="similarity">
    <text evidence="5">Belongs to the Rap family.</text>
</comment>
<evidence type="ECO:0000256" key="3">
    <source>
        <dbReference type="ARBA" id="ARBA00022737"/>
    </source>
</evidence>
<keyword evidence="3" id="KW-0677">Repeat</keyword>
<keyword evidence="10" id="KW-1185">Reference proteome</keyword>
<dbReference type="Pfam" id="PF17874">
    <property type="entry name" value="TPR_MalT"/>
    <property type="match status" value="1"/>
</dbReference>
<dbReference type="SUPFAM" id="SSF55073">
    <property type="entry name" value="Nucleotide cyclase"/>
    <property type="match status" value="1"/>
</dbReference>
<dbReference type="InterPro" id="IPR041617">
    <property type="entry name" value="TPR_MalT"/>
</dbReference>
<dbReference type="PROSITE" id="PS50887">
    <property type="entry name" value="GGDEF"/>
    <property type="match status" value="1"/>
</dbReference>
<dbReference type="SMART" id="SM00028">
    <property type="entry name" value="TPR"/>
    <property type="match status" value="3"/>
</dbReference>
<protein>
    <recommendedName>
        <fullName evidence="8">GGDEF domain-containing protein</fullName>
    </recommendedName>
</protein>
<dbReference type="PANTHER" id="PTHR46630:SF1">
    <property type="entry name" value="TETRATRICOPEPTIDE REPEAT PROTEIN 29"/>
    <property type="match status" value="1"/>
</dbReference>
<dbReference type="SUPFAM" id="SSF48452">
    <property type="entry name" value="TPR-like"/>
    <property type="match status" value="2"/>
</dbReference>
<feature type="coiled-coil region" evidence="6">
    <location>
        <begin position="277"/>
        <end position="304"/>
    </location>
</feature>
<evidence type="ECO:0000256" key="4">
    <source>
        <dbReference type="ARBA" id="ARBA00022803"/>
    </source>
</evidence>
<dbReference type="EMBL" id="CP074572">
    <property type="protein sequence ID" value="QVK24787.1"/>
    <property type="molecule type" value="Genomic_DNA"/>
</dbReference>
<evidence type="ECO:0000313" key="9">
    <source>
        <dbReference type="EMBL" id="QVK24787.1"/>
    </source>
</evidence>
<evidence type="ECO:0000259" key="8">
    <source>
        <dbReference type="PROSITE" id="PS50887"/>
    </source>
</evidence>
<keyword evidence="4" id="KW-0802">TPR repeat</keyword>
<evidence type="ECO:0000256" key="5">
    <source>
        <dbReference type="ARBA" id="ARBA00038253"/>
    </source>
</evidence>
<dbReference type="Proteomes" id="UP000676428">
    <property type="component" value="Chromosome"/>
</dbReference>